<dbReference type="GO" id="GO:0003677">
    <property type="term" value="F:DNA binding"/>
    <property type="evidence" value="ECO:0007669"/>
    <property type="project" value="TreeGrafter"/>
</dbReference>
<comment type="catalytic activity">
    <reaction evidence="7">
        <text>cyclobutadipyrimidine (in DNA) = 2 pyrimidine residues (in DNA).</text>
        <dbReference type="EC" id="4.1.99.3"/>
    </reaction>
</comment>
<accession>A0A9W4TRH9</accession>
<dbReference type="InterPro" id="IPR005101">
    <property type="entry name" value="Cryptochr/Photolyase_FAD-bd"/>
</dbReference>
<dbReference type="Gene3D" id="3.40.50.620">
    <property type="entry name" value="HUPs"/>
    <property type="match status" value="1"/>
</dbReference>
<dbReference type="RefSeq" id="WP_271790686.1">
    <property type="nucleotide sequence ID" value="NZ_CAMXCJ010000003.1"/>
</dbReference>
<evidence type="ECO:0000256" key="4">
    <source>
        <dbReference type="ARBA" id="ARBA00022630"/>
    </source>
</evidence>
<feature type="domain" description="Photolyase/cryptochrome alpha/beta" evidence="11">
    <location>
        <begin position="2"/>
        <end position="135"/>
    </location>
</feature>
<dbReference type="PROSITE" id="PS51645">
    <property type="entry name" value="PHR_CRY_ALPHA_BETA"/>
    <property type="match status" value="1"/>
</dbReference>
<evidence type="ECO:0000313" key="14">
    <source>
        <dbReference type="Proteomes" id="UP001154255"/>
    </source>
</evidence>
<comment type="similarity">
    <text evidence="10">Belongs to the DNA photolyase family.</text>
</comment>
<feature type="binding site" evidence="8">
    <location>
        <position position="222"/>
    </location>
    <ligand>
        <name>FAD</name>
        <dbReference type="ChEBI" id="CHEBI:57692"/>
    </ligand>
</feature>
<dbReference type="Pfam" id="PF00875">
    <property type="entry name" value="DNA_photolyase"/>
    <property type="match status" value="1"/>
</dbReference>
<dbReference type="EC" id="4.1.99.3" evidence="2"/>
<dbReference type="PANTHER" id="PTHR11455">
    <property type="entry name" value="CRYPTOCHROME"/>
    <property type="match status" value="1"/>
</dbReference>
<comment type="cofactor">
    <cofactor evidence="8">
        <name>FAD</name>
        <dbReference type="ChEBI" id="CHEBI:57692"/>
    </cofactor>
    <text evidence="8">Binds 1 FAD per subunit.</text>
</comment>
<comment type="cofactor">
    <cofactor evidence="1">
        <name>(6R)-5,10-methylene-5,6,7,8-tetrahydrofolate</name>
        <dbReference type="ChEBI" id="CHEBI:15636"/>
    </cofactor>
</comment>
<keyword evidence="4 8" id="KW-0285">Flavoprotein</keyword>
<dbReference type="Pfam" id="PF03441">
    <property type="entry name" value="FAD_binding_7"/>
    <property type="match status" value="1"/>
</dbReference>
<dbReference type="SUPFAM" id="SSF52425">
    <property type="entry name" value="Cryptochrome/photolyase, N-terminal domain"/>
    <property type="match status" value="1"/>
</dbReference>
<dbReference type="PROSITE" id="PS00394">
    <property type="entry name" value="DNA_PHOTOLYASES_1_1"/>
    <property type="match status" value="1"/>
</dbReference>
<reference evidence="12" key="1">
    <citation type="submission" date="2022-10" db="EMBL/GenBank/DDBJ databases">
        <authorList>
            <person name="Botero Cardona J."/>
        </authorList>
    </citation>
    <scope>NUCLEOTIDE SEQUENCE</scope>
    <source>
        <strain evidence="12">LMG 31819</strain>
        <strain evidence="13">R-53529</strain>
    </source>
</reference>
<evidence type="ECO:0000259" key="11">
    <source>
        <dbReference type="PROSITE" id="PS51645"/>
    </source>
</evidence>
<evidence type="ECO:0000256" key="1">
    <source>
        <dbReference type="ARBA" id="ARBA00001932"/>
    </source>
</evidence>
<evidence type="ECO:0000256" key="5">
    <source>
        <dbReference type="ARBA" id="ARBA00022827"/>
    </source>
</evidence>
<evidence type="ECO:0000256" key="8">
    <source>
        <dbReference type="PIRSR" id="PIRSR602081-1"/>
    </source>
</evidence>
<sequence>MKTNLVWFRNDLRVLDNPALSKACEDKDASVIGLYIATPQQWRAHDMSARQVCFIHDRLIELQKELAALNIPLLFQTSDNFTDSIDEIVQLCKKHAVDQIFYNNQYEYNERKRDRLLKDKLDSDIKCFEFDGNLFSTPLTVLNGQQQMYKVFTPFRNAFLDLFIQNIPNIHSKPEPRKKLTIKANKIAALDYPKEDYDFFVPDIQKALEKLEEFCAEKVEDYTEKRDIPSLDYTSHLSAYLALGVISVRQCFQYLVQEYPDFWEKQKSGAFTWFNELIWREFYQHLIVAHPYLCKHKPFIDWTDRIKWKNNPDHFEQWKTGNTGYPIIDAAMRQLNQTGWMHNRLRMITASFLVKDLLIDWRWGERYFMSQLTDGDLAANNGGWQWAASTGTDSTPYFRIFNPTTQGQRFDPKGDFIRQWIPELAKVPDKFIHEPHIWAEKNGKLIDYPQPVVIHDIARKETLEAFEAAKKSA</sequence>
<gene>
    <name evidence="13" type="ORF">R53529_LOCUS2271</name>
    <name evidence="12" type="ORF">R53530_LOCUS2291</name>
</gene>
<dbReference type="Proteomes" id="UP001154259">
    <property type="component" value="Unassembled WGS sequence"/>
</dbReference>
<dbReference type="GO" id="GO:0003904">
    <property type="term" value="F:deoxyribodipyrimidine photo-lyase activity"/>
    <property type="evidence" value="ECO:0007669"/>
    <property type="project" value="UniProtKB-EC"/>
</dbReference>
<dbReference type="PANTHER" id="PTHR11455:SF9">
    <property type="entry name" value="CRYPTOCHROME CIRCADIAN CLOCK 5 ISOFORM X1"/>
    <property type="match status" value="1"/>
</dbReference>
<dbReference type="InterPro" id="IPR036134">
    <property type="entry name" value="Crypto/Photolyase_FAD-like_sf"/>
</dbReference>
<evidence type="ECO:0000256" key="3">
    <source>
        <dbReference type="ARBA" id="ARBA00014046"/>
    </source>
</evidence>
<dbReference type="GO" id="GO:0000719">
    <property type="term" value="P:photoreactive repair"/>
    <property type="evidence" value="ECO:0007669"/>
    <property type="project" value="UniProtKB-ARBA"/>
</dbReference>
<dbReference type="InterPro" id="IPR006050">
    <property type="entry name" value="DNA_photolyase_N"/>
</dbReference>
<dbReference type="AlphaFoldDB" id="A0A9W4TRH9"/>
<evidence type="ECO:0000256" key="10">
    <source>
        <dbReference type="RuleBase" id="RU004182"/>
    </source>
</evidence>
<protein>
    <recommendedName>
        <fullName evidence="3">Deoxyribodipyrimidine photo-lyase</fullName>
        <ecNumber evidence="2">4.1.99.3</ecNumber>
    </recommendedName>
</protein>
<dbReference type="NCBIfam" id="NF007955">
    <property type="entry name" value="PRK10674.1"/>
    <property type="match status" value="1"/>
</dbReference>
<dbReference type="InterPro" id="IPR036155">
    <property type="entry name" value="Crypto/Photolyase_N_sf"/>
</dbReference>
<dbReference type="PRINTS" id="PR00147">
    <property type="entry name" value="DNAPHOTLYASE"/>
</dbReference>
<dbReference type="Gene3D" id="1.10.579.10">
    <property type="entry name" value="DNA Cyclobutane Dipyrimidine Photolyase, subunit A, domain 3"/>
    <property type="match status" value="1"/>
</dbReference>
<evidence type="ECO:0000256" key="6">
    <source>
        <dbReference type="ARBA" id="ARBA00022991"/>
    </source>
</evidence>
<dbReference type="Proteomes" id="UP001154255">
    <property type="component" value="Unassembled WGS sequence"/>
</dbReference>
<evidence type="ECO:0000256" key="9">
    <source>
        <dbReference type="PIRSR" id="PIRSR602081-2"/>
    </source>
</evidence>
<evidence type="ECO:0000313" key="13">
    <source>
        <dbReference type="EMBL" id="CAI3960409.1"/>
    </source>
</evidence>
<keyword evidence="6 10" id="KW-0157">Chromophore</keyword>
<dbReference type="InterPro" id="IPR018394">
    <property type="entry name" value="DNA_photolyase_1_CS_C"/>
</dbReference>
<keyword evidence="5 8" id="KW-0274">FAD</keyword>
<dbReference type="EMBL" id="CAMXCM010000012">
    <property type="protein sequence ID" value="CAI3958767.1"/>
    <property type="molecule type" value="Genomic_DNA"/>
</dbReference>
<dbReference type="PROSITE" id="PS00691">
    <property type="entry name" value="DNA_PHOTOLYASES_1_2"/>
    <property type="match status" value="1"/>
</dbReference>
<evidence type="ECO:0000313" key="12">
    <source>
        <dbReference type="EMBL" id="CAI3958767.1"/>
    </source>
</evidence>
<feature type="binding site" evidence="8">
    <location>
        <position position="273"/>
    </location>
    <ligand>
        <name>FAD</name>
        <dbReference type="ChEBI" id="CHEBI:57692"/>
    </ligand>
</feature>
<dbReference type="Gene3D" id="1.25.40.80">
    <property type="match status" value="1"/>
</dbReference>
<feature type="site" description="Electron transfer via tryptophanyl radical" evidence="9">
    <location>
        <position position="308"/>
    </location>
</feature>
<evidence type="ECO:0000313" key="15">
    <source>
        <dbReference type="Proteomes" id="UP001154259"/>
    </source>
</evidence>
<dbReference type="InterPro" id="IPR002081">
    <property type="entry name" value="Cryptochrome/DNA_photolyase_1"/>
</dbReference>
<dbReference type="FunFam" id="1.10.579.10:FF:000003">
    <property type="entry name" value="Deoxyribodipyrimidine photo-lyase"/>
    <property type="match status" value="1"/>
</dbReference>
<organism evidence="12 14">
    <name type="scientific">Commensalibacter communis</name>
    <dbReference type="NCBI Taxonomy" id="2972786"/>
    <lineage>
        <taxon>Bacteria</taxon>
        <taxon>Pseudomonadati</taxon>
        <taxon>Pseudomonadota</taxon>
        <taxon>Alphaproteobacteria</taxon>
        <taxon>Acetobacterales</taxon>
        <taxon>Acetobacteraceae</taxon>
    </lineage>
</organism>
<feature type="binding site" evidence="8">
    <location>
        <begin position="234"/>
        <end position="238"/>
    </location>
    <ligand>
        <name>FAD</name>
        <dbReference type="ChEBI" id="CHEBI:57692"/>
    </ligand>
</feature>
<keyword evidence="15" id="KW-1185">Reference proteome</keyword>
<feature type="site" description="Electron transfer via tryptophanyl radical" evidence="9">
    <location>
        <position position="384"/>
    </location>
</feature>
<proteinExistence type="inferred from homology"/>
<dbReference type="SUPFAM" id="SSF48173">
    <property type="entry name" value="Cryptochrome/photolyase FAD-binding domain"/>
    <property type="match status" value="1"/>
</dbReference>
<comment type="caution">
    <text evidence="12">The sequence shown here is derived from an EMBL/GenBank/DDBJ whole genome shotgun (WGS) entry which is preliminary data.</text>
</comment>
<feature type="binding site" evidence="8">
    <location>
        <begin position="276"/>
        <end position="283"/>
    </location>
    <ligand>
        <name>FAD</name>
        <dbReference type="ChEBI" id="CHEBI:57692"/>
    </ligand>
</feature>
<feature type="site" description="Electron transfer via tryptophanyl radical" evidence="9">
    <location>
        <position position="361"/>
    </location>
</feature>
<feature type="binding site" evidence="8">
    <location>
        <begin position="374"/>
        <end position="376"/>
    </location>
    <ligand>
        <name>FAD</name>
        <dbReference type="ChEBI" id="CHEBI:57692"/>
    </ligand>
</feature>
<dbReference type="EMBL" id="CAMXCS010000012">
    <property type="protein sequence ID" value="CAI3960409.1"/>
    <property type="molecule type" value="Genomic_DNA"/>
</dbReference>
<dbReference type="GO" id="GO:0009416">
    <property type="term" value="P:response to light stimulus"/>
    <property type="evidence" value="ECO:0007669"/>
    <property type="project" value="TreeGrafter"/>
</dbReference>
<evidence type="ECO:0000256" key="2">
    <source>
        <dbReference type="ARBA" id="ARBA00013149"/>
    </source>
</evidence>
<dbReference type="GO" id="GO:0071949">
    <property type="term" value="F:FAD binding"/>
    <property type="evidence" value="ECO:0007669"/>
    <property type="project" value="TreeGrafter"/>
</dbReference>
<dbReference type="InterPro" id="IPR014729">
    <property type="entry name" value="Rossmann-like_a/b/a_fold"/>
</dbReference>
<evidence type="ECO:0000256" key="7">
    <source>
        <dbReference type="ARBA" id="ARBA00033999"/>
    </source>
</evidence>
<name>A0A9W4TRH9_9PROT</name>